<feature type="transmembrane region" description="Helical" evidence="1">
    <location>
        <begin position="65"/>
        <end position="86"/>
    </location>
</feature>
<dbReference type="RefSeq" id="WP_265724903.1">
    <property type="nucleotide sequence ID" value="NZ_JAOSLC020000003.1"/>
</dbReference>
<dbReference type="Proteomes" id="UP001151478">
    <property type="component" value="Unassembled WGS sequence"/>
</dbReference>
<feature type="domain" description="2TM" evidence="2">
    <location>
        <begin position="11"/>
        <end position="104"/>
    </location>
</feature>
<sequence length="107" mass="12826">MKLNDQNIAFKEAEKRVKRIKNFYNHLQIFVIMMLVLLLFSKSIIGFFENHVDNINSLAWIKANIWINALLWFIGLVIHGFVAFRYKIGFIDKWEKSKLEELMNKKH</sequence>
<reference evidence="3" key="1">
    <citation type="submission" date="2023-02" db="EMBL/GenBank/DDBJ databases">
        <title>Polaribacter ponticola sp. nov., isolated from seawater.</title>
        <authorList>
            <person name="Baek J.H."/>
            <person name="Kim J.M."/>
            <person name="Choi D.G."/>
            <person name="Jeon C.O."/>
        </authorList>
    </citation>
    <scope>NUCLEOTIDE SEQUENCE</scope>
    <source>
        <strain evidence="3">MSW5</strain>
    </source>
</reference>
<evidence type="ECO:0000313" key="4">
    <source>
        <dbReference type="Proteomes" id="UP001151478"/>
    </source>
</evidence>
<dbReference type="Pfam" id="PF13239">
    <property type="entry name" value="2TM"/>
    <property type="match status" value="1"/>
</dbReference>
<keyword evidence="1" id="KW-0472">Membrane</keyword>
<comment type="caution">
    <text evidence="3">The sequence shown here is derived from an EMBL/GenBank/DDBJ whole genome shotgun (WGS) entry which is preliminary data.</text>
</comment>
<keyword evidence="4" id="KW-1185">Reference proteome</keyword>
<keyword evidence="1" id="KW-1133">Transmembrane helix</keyword>
<dbReference type="EMBL" id="JAOSLC020000003">
    <property type="protein sequence ID" value="MDD7914281.1"/>
    <property type="molecule type" value="Genomic_DNA"/>
</dbReference>
<feature type="transmembrane region" description="Helical" evidence="1">
    <location>
        <begin position="23"/>
        <end position="45"/>
    </location>
</feature>
<keyword evidence="1" id="KW-0812">Transmembrane</keyword>
<accession>A0ABT5S9X2</accession>
<evidence type="ECO:0000259" key="2">
    <source>
        <dbReference type="Pfam" id="PF13239"/>
    </source>
</evidence>
<gene>
    <name evidence="3" type="ORF">N5A56_007540</name>
</gene>
<organism evidence="3 4">
    <name type="scientific">Polaribacter ponticola</name>
    <dbReference type="NCBI Taxonomy" id="2978475"/>
    <lineage>
        <taxon>Bacteria</taxon>
        <taxon>Pseudomonadati</taxon>
        <taxon>Bacteroidota</taxon>
        <taxon>Flavobacteriia</taxon>
        <taxon>Flavobacteriales</taxon>
        <taxon>Flavobacteriaceae</taxon>
    </lineage>
</organism>
<evidence type="ECO:0000256" key="1">
    <source>
        <dbReference type="SAM" id="Phobius"/>
    </source>
</evidence>
<evidence type="ECO:0000313" key="3">
    <source>
        <dbReference type="EMBL" id="MDD7914281.1"/>
    </source>
</evidence>
<protein>
    <submittedName>
        <fullName evidence="3">2TM domain-containing protein</fullName>
    </submittedName>
</protein>
<name>A0ABT5S9X2_9FLAO</name>
<proteinExistence type="predicted"/>
<dbReference type="InterPro" id="IPR025698">
    <property type="entry name" value="2TM_dom"/>
</dbReference>